<protein>
    <submittedName>
        <fullName evidence="2">Uncharacterized protein</fullName>
    </submittedName>
</protein>
<keyword evidence="1" id="KW-0472">Membrane</keyword>
<sequence>MEIIYKTAKLFLPEFIGFFMGFFACTLLLRFKSYSWEASIKKSLLIMILVVILSCAIHYIINYIDL</sequence>
<gene>
    <name evidence="2" type="ORF">CER18_08465</name>
</gene>
<dbReference type="Proteomes" id="UP000229839">
    <property type="component" value="Unassembled WGS sequence"/>
</dbReference>
<evidence type="ECO:0000256" key="1">
    <source>
        <dbReference type="SAM" id="Phobius"/>
    </source>
</evidence>
<feature type="transmembrane region" description="Helical" evidence="1">
    <location>
        <begin position="12"/>
        <end position="31"/>
    </location>
</feature>
<name>A0A2N9Y8M9_9HYPH</name>
<dbReference type="AlphaFoldDB" id="A0A2N9Y8M9"/>
<accession>A0A2N9Y8M9</accession>
<keyword evidence="1" id="KW-0812">Transmembrane</keyword>
<proteinExistence type="predicted"/>
<dbReference type="EMBL" id="NJGE01000027">
    <property type="protein sequence ID" value="PIT68062.1"/>
    <property type="molecule type" value="Genomic_DNA"/>
</dbReference>
<evidence type="ECO:0000313" key="2">
    <source>
        <dbReference type="EMBL" id="PIT68062.1"/>
    </source>
</evidence>
<organism evidence="2 3">
    <name type="scientific">Bartonella tribocorum</name>
    <dbReference type="NCBI Taxonomy" id="85701"/>
    <lineage>
        <taxon>Bacteria</taxon>
        <taxon>Pseudomonadati</taxon>
        <taxon>Pseudomonadota</taxon>
        <taxon>Alphaproteobacteria</taxon>
        <taxon>Hyphomicrobiales</taxon>
        <taxon>Bartonellaceae</taxon>
        <taxon>Bartonella</taxon>
    </lineage>
</organism>
<reference evidence="2 3" key="1">
    <citation type="submission" date="2017-06" db="EMBL/GenBank/DDBJ databases">
        <title>Draft genome of Bartonella tribocorum strain L103, isolated from a rodent in Laos.</title>
        <authorList>
            <person name="Hadjadj L."/>
            <person name="Jiyipong T."/>
            <person name="Morand S."/>
            <person name="Diene S.M."/>
            <person name="Rolain J.-M."/>
        </authorList>
    </citation>
    <scope>NUCLEOTIDE SEQUENCE [LARGE SCALE GENOMIC DNA]</scope>
    <source>
        <strain evidence="2 3">L103</strain>
    </source>
</reference>
<comment type="caution">
    <text evidence="2">The sequence shown here is derived from an EMBL/GenBank/DDBJ whole genome shotgun (WGS) entry which is preliminary data.</text>
</comment>
<feature type="transmembrane region" description="Helical" evidence="1">
    <location>
        <begin position="43"/>
        <end position="61"/>
    </location>
</feature>
<keyword evidence="1" id="KW-1133">Transmembrane helix</keyword>
<evidence type="ECO:0000313" key="3">
    <source>
        <dbReference type="Proteomes" id="UP000229839"/>
    </source>
</evidence>
<dbReference type="PROSITE" id="PS51257">
    <property type="entry name" value="PROKAR_LIPOPROTEIN"/>
    <property type="match status" value="1"/>
</dbReference>